<sequence>MFCQETGFAGTPKKSEQLDGEILKPVPGAKPVRITFVSETSKSLPWKFVPEQKSIAVVPGQTALAFYSAENNGDRDIVGMATYSVVPAKAAQYFNKIQCFCFEEQRLGPGEQVDMPVFFYLDPEYAYDPMMDNVRDIVLGYSFFEAKQ</sequence>
<protein>
    <submittedName>
        <fullName evidence="6">COX11-like protein</fullName>
    </submittedName>
</protein>
<dbReference type="Proteomes" id="UP000240830">
    <property type="component" value="Unassembled WGS sequence"/>
</dbReference>
<evidence type="ECO:0000313" key="6">
    <source>
        <dbReference type="EMBL" id="PJF17532.1"/>
    </source>
</evidence>
<keyword evidence="7" id="KW-1185">Reference proteome</keyword>
<dbReference type="EMBL" id="MTSL01000169">
    <property type="protein sequence ID" value="PJF17532.1"/>
    <property type="molecule type" value="Genomic_DNA"/>
</dbReference>
<evidence type="ECO:0000256" key="4">
    <source>
        <dbReference type="ARBA" id="ARBA00022989"/>
    </source>
</evidence>
<evidence type="ECO:0000256" key="2">
    <source>
        <dbReference type="ARBA" id="ARBA00004243"/>
    </source>
</evidence>
<evidence type="ECO:0000256" key="3">
    <source>
        <dbReference type="ARBA" id="ARBA00022692"/>
    </source>
</evidence>
<dbReference type="Pfam" id="PF04442">
    <property type="entry name" value="CtaG_Cox11"/>
    <property type="match status" value="1"/>
</dbReference>
<name>A0A2H9TIE6_9FUNG</name>
<dbReference type="AlphaFoldDB" id="A0A2H9TIE6"/>
<dbReference type="PANTHER" id="PTHR21320:SF3">
    <property type="entry name" value="CYTOCHROME C OXIDASE ASSEMBLY PROTEIN COX11, MITOCHONDRIAL-RELATED"/>
    <property type="match status" value="1"/>
</dbReference>
<keyword evidence="4" id="KW-1133">Transmembrane helix</keyword>
<keyword evidence="3" id="KW-0812">Transmembrane</keyword>
<comment type="caution">
    <text evidence="6">The sequence shown here is derived from an EMBL/GenBank/DDBJ whole genome shotgun (WGS) entry which is preliminary data.</text>
</comment>
<dbReference type="SUPFAM" id="SSF110111">
    <property type="entry name" value="Ctag/Cox11"/>
    <property type="match status" value="1"/>
</dbReference>
<dbReference type="GO" id="GO:0045454">
    <property type="term" value="P:cell redox homeostasis"/>
    <property type="evidence" value="ECO:0007669"/>
    <property type="project" value="EnsemblFungi"/>
</dbReference>
<dbReference type="STRING" id="1246581.A0A2H9TIE6"/>
<accession>A0A2H9TIE6</accession>
<organism evidence="6 7">
    <name type="scientific">Paramicrosporidium saccamoebae</name>
    <dbReference type="NCBI Taxonomy" id="1246581"/>
    <lineage>
        <taxon>Eukaryota</taxon>
        <taxon>Fungi</taxon>
        <taxon>Fungi incertae sedis</taxon>
        <taxon>Cryptomycota</taxon>
        <taxon>Cryptomycota incertae sedis</taxon>
        <taxon>Paramicrosporidium</taxon>
    </lineage>
</organism>
<comment type="subcellular location">
    <subcellularLocation>
        <location evidence="2">Mitochondrion inner membrane</location>
        <topology evidence="2">Single-pass membrane protein</topology>
        <orientation evidence="2">Intermembrane side</orientation>
    </subcellularLocation>
</comment>
<keyword evidence="5" id="KW-0472">Membrane</keyword>
<evidence type="ECO:0000313" key="7">
    <source>
        <dbReference type="Proteomes" id="UP000240830"/>
    </source>
</evidence>
<dbReference type="Gene3D" id="2.60.370.10">
    <property type="entry name" value="Ctag/Cox11"/>
    <property type="match status" value="1"/>
</dbReference>
<comment type="function">
    <text evidence="1">Exerts its effect at some terminal stage of cytochrome c oxidase synthesis, probably by being involved in the insertion of the copper B into subunit I.</text>
</comment>
<dbReference type="InterPro" id="IPR007533">
    <property type="entry name" value="Cyt_c_oxidase_assmbl_CtaG"/>
</dbReference>
<proteinExistence type="predicted"/>
<dbReference type="GO" id="GO:0033617">
    <property type="term" value="P:mitochondrial respiratory chain complex IV assembly"/>
    <property type="evidence" value="ECO:0007669"/>
    <property type="project" value="EnsemblFungi"/>
</dbReference>
<dbReference type="FunFam" id="2.60.370.10:FF:000001">
    <property type="entry name" value="COX11 cytochrome c oxidase assembly homolog"/>
    <property type="match status" value="1"/>
</dbReference>
<dbReference type="GO" id="GO:0005758">
    <property type="term" value="C:mitochondrial intermembrane space"/>
    <property type="evidence" value="ECO:0007669"/>
    <property type="project" value="EnsemblFungi"/>
</dbReference>
<evidence type="ECO:0000256" key="5">
    <source>
        <dbReference type="ARBA" id="ARBA00023136"/>
    </source>
</evidence>
<gene>
    <name evidence="6" type="ORF">PSACC_02610</name>
</gene>
<dbReference type="InterPro" id="IPR023471">
    <property type="entry name" value="CtaG/Cox11_dom_sf"/>
</dbReference>
<dbReference type="PANTHER" id="PTHR21320">
    <property type="entry name" value="CYTOCHROME C OXIDASE ASSEMBLY PROTEIN COX11-RELATED"/>
    <property type="match status" value="1"/>
</dbReference>
<dbReference type="GO" id="GO:0009060">
    <property type="term" value="P:aerobic respiration"/>
    <property type="evidence" value="ECO:0007669"/>
    <property type="project" value="EnsemblFungi"/>
</dbReference>
<dbReference type="GO" id="GO:0005507">
    <property type="term" value="F:copper ion binding"/>
    <property type="evidence" value="ECO:0007669"/>
    <property type="project" value="EnsemblFungi"/>
</dbReference>
<evidence type="ECO:0000256" key="1">
    <source>
        <dbReference type="ARBA" id="ARBA00004007"/>
    </source>
</evidence>
<dbReference type="GO" id="GO:0005761">
    <property type="term" value="C:mitochondrial ribosome"/>
    <property type="evidence" value="ECO:0007669"/>
    <property type="project" value="EnsemblFungi"/>
</dbReference>
<dbReference type="GO" id="GO:0005743">
    <property type="term" value="C:mitochondrial inner membrane"/>
    <property type="evidence" value="ECO:0007669"/>
    <property type="project" value="UniProtKB-SubCell"/>
</dbReference>
<dbReference type="OrthoDB" id="1704689at2759"/>
<dbReference type="PIRSF" id="PIRSF005413">
    <property type="entry name" value="COX11"/>
    <property type="match status" value="1"/>
</dbReference>
<reference evidence="6 7" key="1">
    <citation type="submission" date="2016-10" db="EMBL/GenBank/DDBJ databases">
        <title>The genome of Paramicrosporidium saccamoebae is the missing link in understanding Cryptomycota and Microsporidia evolution.</title>
        <authorList>
            <person name="Quandt C.A."/>
            <person name="Beaudet D."/>
            <person name="Corsaro D."/>
            <person name="Michel R."/>
            <person name="Corradi N."/>
            <person name="James T."/>
        </authorList>
    </citation>
    <scope>NUCLEOTIDE SEQUENCE [LARGE SCALE GENOMIC DNA]</scope>
    <source>
        <strain evidence="6 7">KSL3</strain>
    </source>
</reference>